<keyword evidence="1" id="KW-0805">Transcription regulation</keyword>
<dbReference type="Gene3D" id="2.170.150.80">
    <property type="entry name" value="NAC domain"/>
    <property type="match status" value="1"/>
</dbReference>
<evidence type="ECO:0000256" key="3">
    <source>
        <dbReference type="ARBA" id="ARBA00023163"/>
    </source>
</evidence>
<accession>A0A2P6RDY8</accession>
<evidence type="ECO:0000259" key="5">
    <source>
        <dbReference type="PROSITE" id="PS51005"/>
    </source>
</evidence>
<evidence type="ECO:0000256" key="4">
    <source>
        <dbReference type="ARBA" id="ARBA00023242"/>
    </source>
</evidence>
<dbReference type="OMA" id="ATQNDEY"/>
<evidence type="ECO:0000313" key="7">
    <source>
        <dbReference type="Proteomes" id="UP000238479"/>
    </source>
</evidence>
<dbReference type="GO" id="GO:0003677">
    <property type="term" value="F:DNA binding"/>
    <property type="evidence" value="ECO:0007669"/>
    <property type="project" value="UniProtKB-KW"/>
</dbReference>
<dbReference type="AlphaFoldDB" id="A0A2P6RDY8"/>
<dbReference type="EMBL" id="PDCK01000041">
    <property type="protein sequence ID" value="PRQ44643.1"/>
    <property type="molecule type" value="Genomic_DNA"/>
</dbReference>
<evidence type="ECO:0000256" key="1">
    <source>
        <dbReference type="ARBA" id="ARBA00023015"/>
    </source>
</evidence>
<dbReference type="Pfam" id="PF02365">
    <property type="entry name" value="NAM"/>
    <property type="match status" value="1"/>
</dbReference>
<protein>
    <submittedName>
        <fullName evidence="6">Putative transcription factor NAM family</fullName>
    </submittedName>
</protein>
<evidence type="ECO:0000313" key="6">
    <source>
        <dbReference type="EMBL" id="PRQ44643.1"/>
    </source>
</evidence>
<dbReference type="PANTHER" id="PTHR31719">
    <property type="entry name" value="NAC TRANSCRIPTION FACTOR 56"/>
    <property type="match status" value="1"/>
</dbReference>
<dbReference type="Gramene" id="PRQ44643">
    <property type="protein sequence ID" value="PRQ44643"/>
    <property type="gene ID" value="RchiOBHm_Chr3g0481481"/>
</dbReference>
<proteinExistence type="predicted"/>
<keyword evidence="7" id="KW-1185">Reference proteome</keyword>
<dbReference type="Proteomes" id="UP000238479">
    <property type="component" value="Chromosome 3"/>
</dbReference>
<dbReference type="GO" id="GO:0006355">
    <property type="term" value="P:regulation of DNA-templated transcription"/>
    <property type="evidence" value="ECO:0007669"/>
    <property type="project" value="InterPro"/>
</dbReference>
<organism evidence="6 7">
    <name type="scientific">Rosa chinensis</name>
    <name type="common">China rose</name>
    <dbReference type="NCBI Taxonomy" id="74649"/>
    <lineage>
        <taxon>Eukaryota</taxon>
        <taxon>Viridiplantae</taxon>
        <taxon>Streptophyta</taxon>
        <taxon>Embryophyta</taxon>
        <taxon>Tracheophyta</taxon>
        <taxon>Spermatophyta</taxon>
        <taxon>Magnoliopsida</taxon>
        <taxon>eudicotyledons</taxon>
        <taxon>Gunneridae</taxon>
        <taxon>Pentapetalae</taxon>
        <taxon>rosids</taxon>
        <taxon>fabids</taxon>
        <taxon>Rosales</taxon>
        <taxon>Rosaceae</taxon>
        <taxon>Rosoideae</taxon>
        <taxon>Rosoideae incertae sedis</taxon>
        <taxon>Rosa</taxon>
    </lineage>
</organism>
<keyword evidence="3" id="KW-0804">Transcription</keyword>
<evidence type="ECO:0000256" key="2">
    <source>
        <dbReference type="ARBA" id="ARBA00023125"/>
    </source>
</evidence>
<dbReference type="PROSITE" id="PS51005">
    <property type="entry name" value="NAC"/>
    <property type="match status" value="1"/>
</dbReference>
<keyword evidence="4" id="KW-0539">Nucleus</keyword>
<name>A0A2P6RDY8_ROSCH</name>
<keyword evidence="2" id="KW-0238">DNA-binding</keyword>
<dbReference type="PANTHER" id="PTHR31719:SF193">
    <property type="entry name" value="NAC DOMAIN-CONTAINING PROTEIN"/>
    <property type="match status" value="1"/>
</dbReference>
<dbReference type="SUPFAM" id="SSF101941">
    <property type="entry name" value="NAC domain"/>
    <property type="match status" value="1"/>
</dbReference>
<dbReference type="InterPro" id="IPR003441">
    <property type="entry name" value="NAC-dom"/>
</dbReference>
<sequence length="172" mass="20502">MVPVVLNETDDYFNSMPPGFRFVPTDEVLILCYLRKKLLNEPLPINRIRHVNIYQYHPRDLTAMYDLLRESEWYYFTPITRKYVNSSRPNRVAPNGFWKPRMNNPIKDRNNEVVGYRTSLEFYEGKYPNGNKTGWKMNEYTINEAIIPPNINTNGKTRIKVPQIYIDAIFFR</sequence>
<gene>
    <name evidence="6" type="ORF">RchiOBHm_Chr3g0481481</name>
</gene>
<comment type="caution">
    <text evidence="6">The sequence shown here is derived from an EMBL/GenBank/DDBJ whole genome shotgun (WGS) entry which is preliminary data.</text>
</comment>
<reference evidence="6 7" key="1">
    <citation type="journal article" date="2018" name="Nat. Genet.">
        <title>The Rosa genome provides new insights in the design of modern roses.</title>
        <authorList>
            <person name="Bendahmane M."/>
        </authorList>
    </citation>
    <scope>NUCLEOTIDE SEQUENCE [LARGE SCALE GENOMIC DNA]</scope>
    <source>
        <strain evidence="7">cv. Old Blush</strain>
    </source>
</reference>
<feature type="domain" description="NAC" evidence="5">
    <location>
        <begin position="16"/>
        <end position="172"/>
    </location>
</feature>
<dbReference type="InterPro" id="IPR036093">
    <property type="entry name" value="NAC_dom_sf"/>
</dbReference>
<dbReference type="STRING" id="74649.A0A2P6RDY8"/>